<reference evidence="2" key="1">
    <citation type="journal article" date="2019" name="Int. J. Syst. Evol. Microbiol.">
        <title>The Global Catalogue of Microorganisms (GCM) 10K type strain sequencing project: providing services to taxonomists for standard genome sequencing and annotation.</title>
        <authorList>
            <consortium name="The Broad Institute Genomics Platform"/>
            <consortium name="The Broad Institute Genome Sequencing Center for Infectious Disease"/>
            <person name="Wu L."/>
            <person name="Ma J."/>
        </authorList>
    </citation>
    <scope>NUCLEOTIDE SEQUENCE [LARGE SCALE GENOMIC DNA]</scope>
    <source>
        <strain evidence="2">JCM 17858</strain>
    </source>
</reference>
<sequence>MRYSACIIVVLLLISSWAWGQLKTDLIIVGGGASGTTAAIQSSRLGVRSIIIEETPWLGGMLTAAGVSAIDGNHRLPSGLWGEFREKLYAHYGGPKAVETGWVSNTLFEPKVGARILQEMVSAEPHISVLFNTRWKSVAKTDSGWIVHVTDLKTGKSATIEGKLLIDATELGDVMAYLKVPYYLGMDSRELTKEKFALEQGNDIVQDLTYVITLRDFGPGADKTIKKPKGYNKEEFAGCCDISDPATFNKDNNDCFKMVTYGRLPNGRFMINWPKKGNDIYLNIIEKTPEERAKLLEEAKQMTLRFVYYIQHELGFKNLGIDYDQYPTKDGFPMIPYHRESRRLKAKALFALQHVMTPYDTPEKYYRTGIAVGDYTIDHHHYKYGNAPEIDFVKIRVPSYNVPMGVLLPENFEDLIVAEKSIGVTNIVNGATRLQPVVLGIGQASGALAALAIKQGKKPSEVSIREVQAVLLKHKVFIMPFIDVQLADPHFEILHKVGATGILKGYGVPYKWANQTWFYPEREISEYELVQGLRLYFPVLANKWEASGEPLTVQGAINILKSIDVAVDTEKIAQVLTKYGFVGQVTAETTLNRRWTAVLIEDILKVFERDVDFKGNLVETRN</sequence>
<dbReference type="EMBL" id="BAABGR010000015">
    <property type="protein sequence ID" value="GAA4515661.1"/>
    <property type="molecule type" value="Genomic_DNA"/>
</dbReference>
<dbReference type="RefSeq" id="WP_039053171.1">
    <property type="nucleotide sequence ID" value="NZ_BAABGR010000015.1"/>
</dbReference>
<dbReference type="Proteomes" id="UP001500394">
    <property type="component" value="Unassembled WGS sequence"/>
</dbReference>
<dbReference type="PANTHER" id="PTHR42716:SF3">
    <property type="entry name" value="SLL1913 PROTEIN"/>
    <property type="match status" value="1"/>
</dbReference>
<dbReference type="Gene3D" id="3.50.50.60">
    <property type="entry name" value="FAD/NAD(P)-binding domain"/>
    <property type="match status" value="1"/>
</dbReference>
<proteinExistence type="predicted"/>
<evidence type="ECO:0000313" key="2">
    <source>
        <dbReference type="Proteomes" id="UP001500394"/>
    </source>
</evidence>
<organism evidence="1 2">
    <name type="scientific">Sphingobacterium thermophilum</name>
    <dbReference type="NCBI Taxonomy" id="768534"/>
    <lineage>
        <taxon>Bacteria</taxon>
        <taxon>Pseudomonadati</taxon>
        <taxon>Bacteroidota</taxon>
        <taxon>Sphingobacteriia</taxon>
        <taxon>Sphingobacteriales</taxon>
        <taxon>Sphingobacteriaceae</taxon>
        <taxon>Sphingobacterium</taxon>
    </lineage>
</organism>
<keyword evidence="2" id="KW-1185">Reference proteome</keyword>
<gene>
    <name evidence="1" type="ORF">GCM10023173_13750</name>
</gene>
<comment type="caution">
    <text evidence="1">The sequence shown here is derived from an EMBL/GenBank/DDBJ whole genome shotgun (WGS) entry which is preliminary data.</text>
</comment>
<protein>
    <submittedName>
        <fullName evidence="1">FAD-dependent oxidoreductase</fullName>
    </submittedName>
</protein>
<accession>A0ABP8R1K9</accession>
<dbReference type="Pfam" id="PF12831">
    <property type="entry name" value="FAD_oxidored"/>
    <property type="match status" value="1"/>
</dbReference>
<evidence type="ECO:0000313" key="1">
    <source>
        <dbReference type="EMBL" id="GAA4515661.1"/>
    </source>
</evidence>
<name>A0ABP8R1K9_9SPHI</name>
<dbReference type="InterPro" id="IPR036188">
    <property type="entry name" value="FAD/NAD-bd_sf"/>
</dbReference>
<dbReference type="SUPFAM" id="SSF51905">
    <property type="entry name" value="FAD/NAD(P)-binding domain"/>
    <property type="match status" value="1"/>
</dbReference>
<dbReference type="PANTHER" id="PTHR42716">
    <property type="entry name" value="L-ASPARTATE OXIDASE"/>
    <property type="match status" value="1"/>
</dbReference>
<dbReference type="InterPro" id="IPR005288">
    <property type="entry name" value="NadB"/>
</dbReference>